<sequence>MNLTDKVCVVTGAARGIGYSLAKQLLAAGAKVMLSDADEKALEEAVKSLASDRVIGIRTDVRSEVDIAALTAEAESRLGPIAVWINNAGVARHKLITEYTEADIDWMMDVNYKGTILGCKYALRSMQEQRAGHIINIISTAGLTGVPTESVYCGTKFAVRGFTQALQEEAAQFNVRVSGIYPGGVNTGFWDIAREQKSPVEKYLTPDDVANAIVSVIQMDDNCVTHEIVLRSMRDANFTLQEFEQ</sequence>
<gene>
    <name evidence="5" type="ORF">A8709_14035</name>
</gene>
<comment type="similarity">
    <text evidence="1 4">Belongs to the short-chain dehydrogenases/reductases (SDR) family.</text>
</comment>
<proteinExistence type="inferred from homology"/>
<evidence type="ECO:0000313" key="6">
    <source>
        <dbReference type="Proteomes" id="UP000093309"/>
    </source>
</evidence>
<evidence type="ECO:0000313" key="5">
    <source>
        <dbReference type="EMBL" id="OCT15217.1"/>
    </source>
</evidence>
<evidence type="ECO:0000256" key="1">
    <source>
        <dbReference type="ARBA" id="ARBA00006484"/>
    </source>
</evidence>
<evidence type="ECO:0000256" key="3">
    <source>
        <dbReference type="ARBA" id="ARBA00023002"/>
    </source>
</evidence>
<protein>
    <recommendedName>
        <fullName evidence="7">Acetoin dehydrogenase</fullName>
    </recommendedName>
</protein>
<dbReference type="InterPro" id="IPR002347">
    <property type="entry name" value="SDR_fam"/>
</dbReference>
<dbReference type="InterPro" id="IPR020904">
    <property type="entry name" value="Sc_DH/Rdtase_CS"/>
</dbReference>
<keyword evidence="3" id="KW-0560">Oxidoreductase</keyword>
<dbReference type="PROSITE" id="PS00061">
    <property type="entry name" value="ADH_SHORT"/>
    <property type="match status" value="1"/>
</dbReference>
<dbReference type="RefSeq" id="WP_065852128.1">
    <property type="nucleotide sequence ID" value="NZ_LYPC01000014.1"/>
</dbReference>
<dbReference type="GO" id="GO:0008206">
    <property type="term" value="P:bile acid metabolic process"/>
    <property type="evidence" value="ECO:0007669"/>
    <property type="project" value="UniProtKB-ARBA"/>
</dbReference>
<dbReference type="InterPro" id="IPR036291">
    <property type="entry name" value="NAD(P)-bd_dom_sf"/>
</dbReference>
<dbReference type="OrthoDB" id="9775296at2"/>
<dbReference type="AlphaFoldDB" id="A0A1C1A3T0"/>
<dbReference type="Proteomes" id="UP000093309">
    <property type="component" value="Unassembled WGS sequence"/>
</dbReference>
<dbReference type="PANTHER" id="PTHR43391:SF14">
    <property type="entry name" value="DEHYDROGENASE_REDUCTASE SDR FAMILY PROTEIN 7-LIKE"/>
    <property type="match status" value="1"/>
</dbReference>
<dbReference type="CDD" id="cd05233">
    <property type="entry name" value="SDR_c"/>
    <property type="match status" value="1"/>
</dbReference>
<dbReference type="Gene3D" id="3.40.50.720">
    <property type="entry name" value="NAD(P)-binding Rossmann-like Domain"/>
    <property type="match status" value="1"/>
</dbReference>
<evidence type="ECO:0008006" key="7">
    <source>
        <dbReference type="Google" id="ProtNLM"/>
    </source>
</evidence>
<keyword evidence="2" id="KW-0521">NADP</keyword>
<evidence type="ECO:0000256" key="4">
    <source>
        <dbReference type="RuleBase" id="RU000363"/>
    </source>
</evidence>
<dbReference type="STRING" id="512399.A8709_14035"/>
<accession>A0A1C1A3T0</accession>
<dbReference type="Pfam" id="PF00106">
    <property type="entry name" value="adh_short"/>
    <property type="match status" value="1"/>
</dbReference>
<keyword evidence="6" id="KW-1185">Reference proteome</keyword>
<dbReference type="SUPFAM" id="SSF51735">
    <property type="entry name" value="NAD(P)-binding Rossmann-fold domains"/>
    <property type="match status" value="1"/>
</dbReference>
<dbReference type="GO" id="GO:0016491">
    <property type="term" value="F:oxidoreductase activity"/>
    <property type="evidence" value="ECO:0007669"/>
    <property type="project" value="UniProtKB-KW"/>
</dbReference>
<dbReference type="FunFam" id="3.40.50.720:FF:000084">
    <property type="entry name" value="Short-chain dehydrogenase reductase"/>
    <property type="match status" value="1"/>
</dbReference>
<comment type="caution">
    <text evidence="5">The sequence shown here is derived from an EMBL/GenBank/DDBJ whole genome shotgun (WGS) entry which is preliminary data.</text>
</comment>
<dbReference type="PRINTS" id="PR00081">
    <property type="entry name" value="GDHRDH"/>
</dbReference>
<evidence type="ECO:0000256" key="2">
    <source>
        <dbReference type="ARBA" id="ARBA00022857"/>
    </source>
</evidence>
<organism evidence="5 6">
    <name type="scientific">Paenibacillus pectinilyticus</name>
    <dbReference type="NCBI Taxonomy" id="512399"/>
    <lineage>
        <taxon>Bacteria</taxon>
        <taxon>Bacillati</taxon>
        <taxon>Bacillota</taxon>
        <taxon>Bacilli</taxon>
        <taxon>Bacillales</taxon>
        <taxon>Paenibacillaceae</taxon>
        <taxon>Paenibacillus</taxon>
    </lineage>
</organism>
<reference evidence="6" key="1">
    <citation type="submission" date="2016-05" db="EMBL/GenBank/DDBJ databases">
        <title>Paenibacillus oryzae. sp. nov., isolated from the rice root.</title>
        <authorList>
            <person name="Zhang J."/>
            <person name="Zhang X."/>
        </authorList>
    </citation>
    <scope>NUCLEOTIDE SEQUENCE [LARGE SCALE GENOMIC DNA]</scope>
    <source>
        <strain evidence="6">KCTC13222</strain>
    </source>
</reference>
<dbReference type="PRINTS" id="PR00080">
    <property type="entry name" value="SDRFAMILY"/>
</dbReference>
<dbReference type="EMBL" id="LYPC01000014">
    <property type="protein sequence ID" value="OCT15217.1"/>
    <property type="molecule type" value="Genomic_DNA"/>
</dbReference>
<name>A0A1C1A3T0_9BACL</name>
<dbReference type="PANTHER" id="PTHR43391">
    <property type="entry name" value="RETINOL DEHYDROGENASE-RELATED"/>
    <property type="match status" value="1"/>
</dbReference>